<evidence type="ECO:0000313" key="10">
    <source>
        <dbReference type="EMBL" id="MFC3109118.1"/>
    </source>
</evidence>
<keyword evidence="11" id="KW-1185">Reference proteome</keyword>
<evidence type="ECO:0000256" key="1">
    <source>
        <dbReference type="ARBA" id="ARBA00001974"/>
    </source>
</evidence>
<feature type="region of interest" description="Disordered" evidence="8">
    <location>
        <begin position="417"/>
        <end position="436"/>
    </location>
</feature>
<evidence type="ECO:0000256" key="7">
    <source>
        <dbReference type="HAMAP-Rule" id="MF_01202"/>
    </source>
</evidence>
<dbReference type="Gene3D" id="3.50.50.60">
    <property type="entry name" value="FAD/NAD(P)-binding domain"/>
    <property type="match status" value="2"/>
</dbReference>
<dbReference type="RefSeq" id="WP_390327076.1">
    <property type="nucleotide sequence ID" value="NZ_JBHRTP010000041.1"/>
</dbReference>
<name>A0ABV7F221_9BURK</name>
<dbReference type="InterPro" id="IPR006076">
    <property type="entry name" value="FAD-dep_OxRdtase"/>
</dbReference>
<dbReference type="HAMAP" id="MF_01202">
    <property type="entry name" value="DadA"/>
    <property type="match status" value="1"/>
</dbReference>
<dbReference type="EC" id="1.4.99.-" evidence="7"/>
<keyword evidence="4 7" id="KW-0274">FAD</keyword>
<reference evidence="11" key="1">
    <citation type="journal article" date="2019" name="Int. J. Syst. Evol. Microbiol.">
        <title>The Global Catalogue of Microorganisms (GCM) 10K type strain sequencing project: providing services to taxonomists for standard genome sequencing and annotation.</title>
        <authorList>
            <consortium name="The Broad Institute Genomics Platform"/>
            <consortium name="The Broad Institute Genome Sequencing Center for Infectious Disease"/>
            <person name="Wu L."/>
            <person name="Ma J."/>
        </authorList>
    </citation>
    <scope>NUCLEOTIDE SEQUENCE [LARGE SCALE GENOMIC DNA]</scope>
    <source>
        <strain evidence="11">KCTC 42986</strain>
    </source>
</reference>
<organism evidence="10 11">
    <name type="scientific">Undibacterium arcticum</name>
    <dbReference type="NCBI Taxonomy" id="1762892"/>
    <lineage>
        <taxon>Bacteria</taxon>
        <taxon>Pseudomonadati</taxon>
        <taxon>Pseudomonadota</taxon>
        <taxon>Betaproteobacteria</taxon>
        <taxon>Burkholderiales</taxon>
        <taxon>Oxalobacteraceae</taxon>
        <taxon>Undibacterium</taxon>
    </lineage>
</organism>
<dbReference type="Pfam" id="PF01266">
    <property type="entry name" value="DAO"/>
    <property type="match status" value="1"/>
</dbReference>
<keyword evidence="3 7" id="KW-0285">Flavoprotein</keyword>
<evidence type="ECO:0000256" key="5">
    <source>
        <dbReference type="ARBA" id="ARBA00023002"/>
    </source>
</evidence>
<comment type="caution">
    <text evidence="10">The sequence shown here is derived from an EMBL/GenBank/DDBJ whole genome shotgun (WGS) entry which is preliminary data.</text>
</comment>
<evidence type="ECO:0000259" key="9">
    <source>
        <dbReference type="Pfam" id="PF01266"/>
    </source>
</evidence>
<keyword evidence="5 7" id="KW-0560">Oxidoreductase</keyword>
<comment type="catalytic activity">
    <reaction evidence="6 7">
        <text>a D-alpha-amino acid + A + H2O = a 2-oxocarboxylate + AH2 + NH4(+)</text>
        <dbReference type="Rhea" id="RHEA:18125"/>
        <dbReference type="ChEBI" id="CHEBI:13193"/>
        <dbReference type="ChEBI" id="CHEBI:15377"/>
        <dbReference type="ChEBI" id="CHEBI:17499"/>
        <dbReference type="ChEBI" id="CHEBI:28938"/>
        <dbReference type="ChEBI" id="CHEBI:35179"/>
        <dbReference type="ChEBI" id="CHEBI:59871"/>
    </reaction>
</comment>
<comment type="cofactor">
    <cofactor evidence="1 7">
        <name>FAD</name>
        <dbReference type="ChEBI" id="CHEBI:57692"/>
    </cofactor>
</comment>
<dbReference type="GO" id="GO:0016491">
    <property type="term" value="F:oxidoreductase activity"/>
    <property type="evidence" value="ECO:0007669"/>
    <property type="project" value="UniProtKB-KW"/>
</dbReference>
<feature type="binding site" evidence="7">
    <location>
        <begin position="3"/>
        <end position="17"/>
    </location>
    <ligand>
        <name>FAD</name>
        <dbReference type="ChEBI" id="CHEBI:57692"/>
    </ligand>
</feature>
<dbReference type="SUPFAM" id="SSF51905">
    <property type="entry name" value="FAD/NAD(P)-binding domain"/>
    <property type="match status" value="1"/>
</dbReference>
<evidence type="ECO:0000256" key="2">
    <source>
        <dbReference type="ARBA" id="ARBA00009410"/>
    </source>
</evidence>
<sequence>MKIIVLGSGVIGTASAYYLAQAGHEVSVLDRQPGAGLETSFANAGEVSPGYAAPWAGPGVPLKAIKWLLMRHSPLVLRPGLDPAMWRWMWQMLANCSSRRYEINKGRMLRLAEYSRDCLRELRATTGIRYDERMQGTLQLFRNQQQLDSAAPDIAILQRYQVAYQLLDGAACVAAEPALARVREKFVGGLRLPGDETGDCYKFTRRLAELAQGLGARFEYDVTIQHMVADDGQISGVQTEDQVRKADAYVLALGSYSPLLLRPLGIRLPVYPVKGYSITIPVLDAAGAPESTVMDETFKVAITRLGDRIRVGGTAELAGYDLRLRQARRDTLEHSVSELFPQGGDLSRGEFWCGLRPMTPDGTPVLGPTPYRNLYLNTGHGTLGWTMACGSGRVLADLVSGRRPEIDLDGLFMDRYGRHDGPSASPPALGKDARVG</sequence>
<proteinExistence type="inferred from homology"/>
<dbReference type="PANTHER" id="PTHR13847:SF280">
    <property type="entry name" value="D-AMINO ACID DEHYDROGENASE"/>
    <property type="match status" value="1"/>
</dbReference>
<dbReference type="InterPro" id="IPR023080">
    <property type="entry name" value="DadA"/>
</dbReference>
<gene>
    <name evidence="7" type="primary">dadA</name>
    <name evidence="10" type="ORF">ACFOFO_14305</name>
</gene>
<evidence type="ECO:0000256" key="6">
    <source>
        <dbReference type="ARBA" id="ARBA00047884"/>
    </source>
</evidence>
<protein>
    <recommendedName>
        <fullName evidence="7">D-amino acid dehydrogenase</fullName>
        <ecNumber evidence="7">1.4.99.-</ecNumber>
    </recommendedName>
</protein>
<evidence type="ECO:0000313" key="11">
    <source>
        <dbReference type="Proteomes" id="UP001595530"/>
    </source>
</evidence>
<dbReference type="Proteomes" id="UP001595530">
    <property type="component" value="Unassembled WGS sequence"/>
</dbReference>
<accession>A0ABV7F221</accession>
<evidence type="ECO:0000256" key="4">
    <source>
        <dbReference type="ARBA" id="ARBA00022827"/>
    </source>
</evidence>
<comment type="function">
    <text evidence="7">Oxidative deamination of D-amino acids.</text>
</comment>
<dbReference type="SUPFAM" id="SSF54373">
    <property type="entry name" value="FAD-linked reductases, C-terminal domain"/>
    <property type="match status" value="1"/>
</dbReference>
<dbReference type="EMBL" id="JBHRTP010000041">
    <property type="protein sequence ID" value="MFC3109118.1"/>
    <property type="molecule type" value="Genomic_DNA"/>
</dbReference>
<evidence type="ECO:0000256" key="3">
    <source>
        <dbReference type="ARBA" id="ARBA00022630"/>
    </source>
</evidence>
<dbReference type="InterPro" id="IPR036188">
    <property type="entry name" value="FAD/NAD-bd_sf"/>
</dbReference>
<evidence type="ECO:0000256" key="8">
    <source>
        <dbReference type="SAM" id="MobiDB-lite"/>
    </source>
</evidence>
<feature type="domain" description="FAD dependent oxidoreductase" evidence="9">
    <location>
        <begin position="2"/>
        <end position="398"/>
    </location>
</feature>
<dbReference type="NCBIfam" id="NF001933">
    <property type="entry name" value="PRK00711.1"/>
    <property type="match status" value="1"/>
</dbReference>
<dbReference type="Gene3D" id="3.30.9.10">
    <property type="entry name" value="D-Amino Acid Oxidase, subunit A, domain 2"/>
    <property type="match status" value="1"/>
</dbReference>
<dbReference type="PANTHER" id="PTHR13847">
    <property type="entry name" value="SARCOSINE DEHYDROGENASE-RELATED"/>
    <property type="match status" value="1"/>
</dbReference>
<comment type="similarity">
    <text evidence="2 7">Belongs to the DadA oxidoreductase family.</text>
</comment>